<gene>
    <name evidence="2" type="ORF">SAMN05877753_103396</name>
</gene>
<protein>
    <submittedName>
        <fullName evidence="2">Gas vesicle protein</fullName>
    </submittedName>
</protein>
<proteinExistence type="predicted"/>
<evidence type="ECO:0000313" key="2">
    <source>
        <dbReference type="EMBL" id="SNX70013.1"/>
    </source>
</evidence>
<dbReference type="InterPro" id="IPR024623">
    <property type="entry name" value="YtxH"/>
</dbReference>
<organism evidence="2 3">
    <name type="scientific">Bacillus oleivorans</name>
    <dbReference type="NCBI Taxonomy" id="1448271"/>
    <lineage>
        <taxon>Bacteria</taxon>
        <taxon>Bacillati</taxon>
        <taxon>Bacillota</taxon>
        <taxon>Bacilli</taxon>
        <taxon>Bacillales</taxon>
        <taxon>Bacillaceae</taxon>
        <taxon>Bacillus</taxon>
    </lineage>
</organism>
<dbReference type="Pfam" id="PF12732">
    <property type="entry name" value="YtxH"/>
    <property type="match status" value="1"/>
</dbReference>
<dbReference type="InterPro" id="IPR052928">
    <property type="entry name" value="Desiccation-related_membrane"/>
</dbReference>
<accession>A0A285CSS9</accession>
<sequence length="118" mass="13431">MKLKSLITGAIVGGILGGVTVLFTTPSSGKAIRSSIKTETKEWGNLLRNIQEKALDVRTDVLKLVSESKKAANVVQTQLKPSIEKWRHSIDPELDHFRREIEEIQQQYKRLERSVYQK</sequence>
<keyword evidence="1" id="KW-0812">Transmembrane</keyword>
<dbReference type="RefSeq" id="WP_097158306.1">
    <property type="nucleotide sequence ID" value="NZ_JBEPMQ010000002.1"/>
</dbReference>
<feature type="transmembrane region" description="Helical" evidence="1">
    <location>
        <begin position="6"/>
        <end position="25"/>
    </location>
</feature>
<keyword evidence="1" id="KW-1133">Transmembrane helix</keyword>
<dbReference type="PANTHER" id="PTHR35792">
    <property type="entry name" value="GENERAL STRESS PROTEIN"/>
    <property type="match status" value="1"/>
</dbReference>
<keyword evidence="3" id="KW-1185">Reference proteome</keyword>
<evidence type="ECO:0000313" key="3">
    <source>
        <dbReference type="Proteomes" id="UP000219546"/>
    </source>
</evidence>
<dbReference type="OrthoDB" id="2989636at2"/>
<evidence type="ECO:0000256" key="1">
    <source>
        <dbReference type="SAM" id="Phobius"/>
    </source>
</evidence>
<keyword evidence="1" id="KW-0472">Membrane</keyword>
<name>A0A285CSS9_9BACI</name>
<dbReference type="Proteomes" id="UP000219546">
    <property type="component" value="Unassembled WGS sequence"/>
</dbReference>
<dbReference type="AlphaFoldDB" id="A0A285CSS9"/>
<dbReference type="PANTHER" id="PTHR35792:SF3">
    <property type="entry name" value="IG HYPOTHETICAL 17707"/>
    <property type="match status" value="1"/>
</dbReference>
<reference evidence="2 3" key="1">
    <citation type="submission" date="2017-08" db="EMBL/GenBank/DDBJ databases">
        <authorList>
            <person name="de Groot N.N."/>
        </authorList>
    </citation>
    <scope>NUCLEOTIDE SEQUENCE [LARGE SCALE GENOMIC DNA]</scope>
    <source>
        <strain evidence="2 3">JC228</strain>
    </source>
</reference>
<dbReference type="EMBL" id="OAOP01000003">
    <property type="protein sequence ID" value="SNX70013.1"/>
    <property type="molecule type" value="Genomic_DNA"/>
</dbReference>